<proteinExistence type="predicted"/>
<dbReference type="Pfam" id="PF00646">
    <property type="entry name" value="F-box"/>
    <property type="match status" value="1"/>
</dbReference>
<organism evidence="4 5">
    <name type="scientific">Fusarium avenaceum</name>
    <dbReference type="NCBI Taxonomy" id="40199"/>
    <lineage>
        <taxon>Eukaryota</taxon>
        <taxon>Fungi</taxon>
        <taxon>Dikarya</taxon>
        <taxon>Ascomycota</taxon>
        <taxon>Pezizomycotina</taxon>
        <taxon>Sordariomycetes</taxon>
        <taxon>Hypocreomycetidae</taxon>
        <taxon>Hypocreales</taxon>
        <taxon>Nectriaceae</taxon>
        <taxon>Fusarium</taxon>
        <taxon>Fusarium tricinctum species complex</taxon>
    </lineage>
</organism>
<dbReference type="Proteomes" id="UP000782241">
    <property type="component" value="Unassembled WGS sequence"/>
</dbReference>
<dbReference type="InterPro" id="IPR001810">
    <property type="entry name" value="F-box_dom"/>
</dbReference>
<evidence type="ECO:0000259" key="2">
    <source>
        <dbReference type="Pfam" id="PF00646"/>
    </source>
</evidence>
<dbReference type="InterPro" id="IPR046676">
    <property type="entry name" value="DUF6546"/>
</dbReference>
<gene>
    <name evidence="4" type="ORF">KAF25_007152</name>
</gene>
<feature type="compositionally biased region" description="Low complexity" evidence="1">
    <location>
        <begin position="1"/>
        <end position="16"/>
    </location>
</feature>
<evidence type="ECO:0000256" key="1">
    <source>
        <dbReference type="SAM" id="MobiDB-lite"/>
    </source>
</evidence>
<reference evidence="4" key="1">
    <citation type="submission" date="2021-04" db="EMBL/GenBank/DDBJ databases">
        <title>Draft genome of Fusarium avenaceum strain F156N33, isolated from an atmospheric sample in Virginia.</title>
        <authorList>
            <person name="Yang S."/>
            <person name="Vinatzer B.A."/>
            <person name="Coleman J."/>
        </authorList>
    </citation>
    <scope>NUCLEOTIDE SEQUENCE</scope>
    <source>
        <strain evidence="4">F156N33</strain>
    </source>
</reference>
<evidence type="ECO:0000313" key="5">
    <source>
        <dbReference type="Proteomes" id="UP000782241"/>
    </source>
</evidence>
<feature type="domain" description="DUF6546" evidence="3">
    <location>
        <begin position="287"/>
        <end position="496"/>
    </location>
</feature>
<comment type="caution">
    <text evidence="4">The sequence shown here is derived from an EMBL/GenBank/DDBJ whole genome shotgun (WGS) entry which is preliminary data.</text>
</comment>
<protein>
    <recommendedName>
        <fullName evidence="6">F-box domain-containing protein</fullName>
    </recommendedName>
</protein>
<evidence type="ECO:0000259" key="3">
    <source>
        <dbReference type="Pfam" id="PF20183"/>
    </source>
</evidence>
<dbReference type="AlphaFoldDB" id="A0A9P7KTA0"/>
<evidence type="ECO:0000313" key="4">
    <source>
        <dbReference type="EMBL" id="KAG5658201.1"/>
    </source>
</evidence>
<sequence>MVTLRSSTRQRAQRSSNNIHSSTREITKHASWDFLPQDIRRLILEIVSRQEGWGSAASVCKEWQDFIATKNFGRLELNQSNVHGLSKIVRQRNLIRHIYLNVELPTYTCRCCDSSFTVKIAEAATVRTCSRKLFSILSTWGLDYRITLELNVYSPSDQCHWFKNHLFGFDHEDGDDFTMDLKLLHDPRHGWEHGKQVSAPHTAAILHLFTPFTKDGLMSPNYYAEVPAIKKLIIRRQMRRRIPPDALQVLLERLPQLETITYEPWYVLSNSERRSHEIGTRAILLQLPQSVRSITIFEDFNKHIMKSVRYDSWRYTNTVFNLDTRRVYSNLSCDLANEFVLRSLDLEHLSVPFMINSQHFFEACRAPSTWPRLRSLILTTRIMTKGNHGEIMDEVVAAAAAAEKMPLLETLAIWYCSGKKACATIFHRNQGPMARWSTLTWRGTEELEFSELAVEKWQNVVGDQTLLVKYEKVDGGDIDSHGDAVHHLQLPEGVIDPRSLAQIRKEGKLQKEAWAVVPVNS</sequence>
<feature type="domain" description="F-box" evidence="2">
    <location>
        <begin position="33"/>
        <end position="74"/>
    </location>
</feature>
<feature type="region of interest" description="Disordered" evidence="1">
    <location>
        <begin position="1"/>
        <end position="21"/>
    </location>
</feature>
<name>A0A9P7KTA0_9HYPO</name>
<dbReference type="EMBL" id="JAGPUO010000015">
    <property type="protein sequence ID" value="KAG5658201.1"/>
    <property type="molecule type" value="Genomic_DNA"/>
</dbReference>
<evidence type="ECO:0008006" key="6">
    <source>
        <dbReference type="Google" id="ProtNLM"/>
    </source>
</evidence>
<accession>A0A9P7KTA0</accession>
<keyword evidence="5" id="KW-1185">Reference proteome</keyword>
<dbReference type="Pfam" id="PF20183">
    <property type="entry name" value="DUF6546"/>
    <property type="match status" value="1"/>
</dbReference>